<protein>
    <recommendedName>
        <fullName evidence="1">DUF4145 domain-containing protein</fullName>
    </recommendedName>
</protein>
<dbReference type="InterPro" id="IPR025285">
    <property type="entry name" value="DUF4145"/>
</dbReference>
<evidence type="ECO:0000259" key="1">
    <source>
        <dbReference type="Pfam" id="PF13643"/>
    </source>
</evidence>
<organism evidence="2 3">
    <name type="scientific">Acinetobacter junii CIP 107470 = MTCC 11364</name>
    <dbReference type="NCBI Taxonomy" id="1217666"/>
    <lineage>
        <taxon>Bacteria</taxon>
        <taxon>Pseudomonadati</taxon>
        <taxon>Pseudomonadota</taxon>
        <taxon>Gammaproteobacteria</taxon>
        <taxon>Moraxellales</taxon>
        <taxon>Moraxellaceae</taxon>
        <taxon>Acinetobacter</taxon>
    </lineage>
</organism>
<sequence>MTEKIIMDRQLFKKPFKQTDNVILPCPTCKGLSLKLDNRKFYAFDTALSRKIQESEEDWDFDWLSSVFTAVFICSNGACGEHVICSGTGFVDWEAEPNEHGELEQQYYCYYSPKTFIPPINFFNIPEKCPNSVKEPLIEAFSLTLQSSGSAANKVRAAIENLLTEFGVARNSRKNNKLHRLSLDARIAKAKNKNANLGDLEDILYAIKWLGNAGSHGNSEITIDDVFDAYELMSHLLNELYQSKAEINKLAKAIRKRKGPVKK</sequence>
<proteinExistence type="predicted"/>
<dbReference type="Pfam" id="PF13643">
    <property type="entry name" value="DUF4145"/>
    <property type="match status" value="1"/>
</dbReference>
<feature type="domain" description="DUF4145" evidence="1">
    <location>
        <begin position="140"/>
        <end position="233"/>
    </location>
</feature>
<dbReference type="RefSeq" id="WP_004910141.1">
    <property type="nucleotide sequence ID" value="NZ_ASYZ01000179.1"/>
</dbReference>
<dbReference type="EMBL" id="ASYZ01000179">
    <property type="protein sequence ID" value="EPR81105.1"/>
    <property type="molecule type" value="Genomic_DNA"/>
</dbReference>
<comment type="caution">
    <text evidence="2">The sequence shown here is derived from an EMBL/GenBank/DDBJ whole genome shotgun (WGS) entry which is preliminary data.</text>
</comment>
<reference evidence="2 3" key="1">
    <citation type="submission" date="2013-05" db="EMBL/GenBank/DDBJ databases">
        <title>Genome assembly of Acinetobacter junii MTCC 11364.</title>
        <authorList>
            <person name="Khatri I."/>
            <person name="Singh N.K."/>
            <person name="Subramanian S."/>
            <person name="Mayilraj S."/>
        </authorList>
    </citation>
    <scope>NUCLEOTIDE SEQUENCE [LARGE SCALE GENOMIC DNA]</scope>
    <source>
        <strain evidence="2 3">MTCC 11364</strain>
    </source>
</reference>
<dbReference type="AlphaFoldDB" id="S7WDC7"/>
<gene>
    <name evidence="2" type="ORF">L292_1261</name>
</gene>
<dbReference type="Proteomes" id="UP000018420">
    <property type="component" value="Unassembled WGS sequence"/>
</dbReference>
<name>S7WDC7_ACIJU</name>
<dbReference type="PATRIC" id="fig|1330047.3.peg.3008"/>
<evidence type="ECO:0000313" key="3">
    <source>
        <dbReference type="Proteomes" id="UP000018420"/>
    </source>
</evidence>
<evidence type="ECO:0000313" key="2">
    <source>
        <dbReference type="EMBL" id="EPR81105.1"/>
    </source>
</evidence>
<accession>S7WDC7</accession>